<gene>
    <name evidence="3" type="ORF">FHX64_000568</name>
</gene>
<accession>A0A7W5DPI6</accession>
<comment type="caution">
    <text evidence="3">The sequence shown here is derived from an EMBL/GenBank/DDBJ whole genome shotgun (WGS) entry which is preliminary data.</text>
</comment>
<evidence type="ECO:0000313" key="4">
    <source>
        <dbReference type="Proteomes" id="UP000544222"/>
    </source>
</evidence>
<protein>
    <recommendedName>
        <fullName evidence="5">NigD-like protein</fullName>
    </recommendedName>
</protein>
<organism evidence="3 4">
    <name type="scientific">Microbacter margulisiae</name>
    <dbReference type="NCBI Taxonomy" id="1350067"/>
    <lineage>
        <taxon>Bacteria</taxon>
        <taxon>Pseudomonadati</taxon>
        <taxon>Bacteroidota</taxon>
        <taxon>Bacteroidia</taxon>
        <taxon>Bacteroidales</taxon>
        <taxon>Porphyromonadaceae</taxon>
        <taxon>Microbacter</taxon>
    </lineage>
</organism>
<dbReference type="Proteomes" id="UP000544222">
    <property type="component" value="Unassembled WGS sequence"/>
</dbReference>
<evidence type="ECO:0000259" key="1">
    <source>
        <dbReference type="Pfam" id="PF12667"/>
    </source>
</evidence>
<dbReference type="RefSeq" id="WP_183412304.1">
    <property type="nucleotide sequence ID" value="NZ_JACHYB010000001.1"/>
</dbReference>
<dbReference type="AlphaFoldDB" id="A0A7W5DPI6"/>
<dbReference type="EMBL" id="JACHYB010000001">
    <property type="protein sequence ID" value="MBB3186405.1"/>
    <property type="molecule type" value="Genomic_DNA"/>
</dbReference>
<keyword evidence="4" id="KW-1185">Reference proteome</keyword>
<dbReference type="InterPro" id="IPR038179">
    <property type="entry name" value="NigD-like_N_sf"/>
</dbReference>
<reference evidence="3 4" key="1">
    <citation type="submission" date="2020-08" db="EMBL/GenBank/DDBJ databases">
        <title>Genomic Encyclopedia of Type Strains, Phase IV (KMG-IV): sequencing the most valuable type-strain genomes for metagenomic binning, comparative biology and taxonomic classification.</title>
        <authorList>
            <person name="Goeker M."/>
        </authorList>
    </citation>
    <scope>NUCLEOTIDE SEQUENCE [LARGE SCALE GENOMIC DNA]</scope>
    <source>
        <strain evidence="3 4">DSM 27471</strain>
    </source>
</reference>
<dbReference type="Pfam" id="PF12667">
    <property type="entry name" value="NigD_N"/>
    <property type="match status" value="1"/>
</dbReference>
<dbReference type="InterPro" id="IPR024299">
    <property type="entry name" value="NigD-like_OB_dom"/>
</dbReference>
<evidence type="ECO:0000259" key="2">
    <source>
        <dbReference type="Pfam" id="PF17415"/>
    </source>
</evidence>
<dbReference type="Gene3D" id="2.60.40.2370">
    <property type="entry name" value="NigD-like, C-terminal beta sandwich domain"/>
    <property type="match status" value="1"/>
</dbReference>
<feature type="domain" description="NigD-like N-terminal OB" evidence="1">
    <location>
        <begin position="32"/>
        <end position="100"/>
    </location>
</feature>
<feature type="domain" description="NigD-like C-terminal" evidence="2">
    <location>
        <begin position="111"/>
        <end position="217"/>
    </location>
</feature>
<dbReference type="Gene3D" id="2.40.50.500">
    <property type="entry name" value="NigD-like N-terminal OB domain"/>
    <property type="match status" value="1"/>
</dbReference>
<dbReference type="InterPro" id="IPR035376">
    <property type="entry name" value="NigD_C"/>
</dbReference>
<proteinExistence type="predicted"/>
<evidence type="ECO:0000313" key="3">
    <source>
        <dbReference type="EMBL" id="MBB3186405.1"/>
    </source>
</evidence>
<sequence length="221" mass="24692">MKSLLLLFVLLGFLESCSQEDSLSYNECVVSLATVEQVVSSKDFLLKLDNDTVLYPVDNVVNTFEPVKLGRVLINYTILGKNQANGDYNYAIRLNDATNVVTKEITRFSDVLQDSLGNDPVNVSDCWIGSHFLNIAYSYYGANANHFISLVQIPSIVAGQDADINLELRHNAYGDNSKNLYHNVISFDLRSLQLINTLPVKLMLKVKNLKGADTVYSLVYK</sequence>
<dbReference type="Pfam" id="PF17415">
    <property type="entry name" value="NigD_C"/>
    <property type="match status" value="1"/>
</dbReference>
<dbReference type="InterPro" id="IPR038143">
    <property type="entry name" value="NigD-like_C_dom_sf"/>
</dbReference>
<name>A0A7W5DPI6_9PORP</name>
<evidence type="ECO:0008006" key="5">
    <source>
        <dbReference type="Google" id="ProtNLM"/>
    </source>
</evidence>